<evidence type="ECO:0000313" key="2">
    <source>
        <dbReference type="EMBL" id="KAG6953414.1"/>
    </source>
</evidence>
<protein>
    <submittedName>
        <fullName evidence="2">Uncharacterized protein</fullName>
    </submittedName>
</protein>
<dbReference type="EMBL" id="JAENGY010001026">
    <property type="protein sequence ID" value="KAG6953414.1"/>
    <property type="molecule type" value="Genomic_DNA"/>
</dbReference>
<dbReference type="Proteomes" id="UP000709295">
    <property type="component" value="Unassembled WGS sequence"/>
</dbReference>
<feature type="region of interest" description="Disordered" evidence="1">
    <location>
        <begin position="1"/>
        <end position="61"/>
    </location>
</feature>
<organism evidence="2 3">
    <name type="scientific">Phytophthora aleatoria</name>
    <dbReference type="NCBI Taxonomy" id="2496075"/>
    <lineage>
        <taxon>Eukaryota</taxon>
        <taxon>Sar</taxon>
        <taxon>Stramenopiles</taxon>
        <taxon>Oomycota</taxon>
        <taxon>Peronosporomycetes</taxon>
        <taxon>Peronosporales</taxon>
        <taxon>Peronosporaceae</taxon>
        <taxon>Phytophthora</taxon>
    </lineage>
</organism>
<name>A0A8J5IY17_9STRA</name>
<comment type="caution">
    <text evidence="2">The sequence shown here is derived from an EMBL/GenBank/DDBJ whole genome shotgun (WGS) entry which is preliminary data.</text>
</comment>
<evidence type="ECO:0000313" key="3">
    <source>
        <dbReference type="Proteomes" id="UP000709295"/>
    </source>
</evidence>
<keyword evidence="3" id="KW-1185">Reference proteome</keyword>
<feature type="compositionally biased region" description="Low complexity" evidence="1">
    <location>
        <begin position="1"/>
        <end position="18"/>
    </location>
</feature>
<dbReference type="AlphaFoldDB" id="A0A8J5IY17"/>
<accession>A0A8J5IY17</accession>
<gene>
    <name evidence="2" type="ORF">JG688_00012826</name>
</gene>
<reference evidence="2" key="1">
    <citation type="submission" date="2021-01" db="EMBL/GenBank/DDBJ databases">
        <title>Phytophthora aleatoria, a newly-described species from Pinus radiata is distinct from Phytophthora cactorum isolates based on comparative genomics.</title>
        <authorList>
            <person name="Mcdougal R."/>
            <person name="Panda P."/>
            <person name="Williams N."/>
            <person name="Studholme D.J."/>
        </authorList>
    </citation>
    <scope>NUCLEOTIDE SEQUENCE</scope>
    <source>
        <strain evidence="2">NZFS 4037</strain>
    </source>
</reference>
<evidence type="ECO:0000256" key="1">
    <source>
        <dbReference type="SAM" id="MobiDB-lite"/>
    </source>
</evidence>
<sequence>MTTQATSDATSSPNSPSSRAGIAPSESAAPASRVDVVGVTGGDEPWIATLARRTTDPLPCA</sequence>
<proteinExistence type="predicted"/>